<dbReference type="Gene3D" id="2.30.29.30">
    <property type="entry name" value="Pleckstrin-homology domain (PH domain)/Phosphotyrosine-binding domain (PTB)"/>
    <property type="match status" value="1"/>
</dbReference>
<dbReference type="InterPro" id="IPR035892">
    <property type="entry name" value="C2_domain_sf"/>
</dbReference>
<dbReference type="SUPFAM" id="SSF49562">
    <property type="entry name" value="C2 domain (Calcium/lipid-binding domain, CaLB)"/>
    <property type="match status" value="1"/>
</dbReference>
<dbReference type="InterPro" id="IPR036034">
    <property type="entry name" value="PDZ_sf"/>
</dbReference>
<organism evidence="6">
    <name type="scientific">Albugo laibachii Nc14</name>
    <dbReference type="NCBI Taxonomy" id="890382"/>
    <lineage>
        <taxon>Eukaryota</taxon>
        <taxon>Sar</taxon>
        <taxon>Stramenopiles</taxon>
        <taxon>Oomycota</taxon>
        <taxon>Peronosporomycetes</taxon>
        <taxon>Albuginales</taxon>
        <taxon>Albuginaceae</taxon>
        <taxon>Albugo</taxon>
    </lineage>
</organism>
<evidence type="ECO:0000259" key="4">
    <source>
        <dbReference type="PROSITE" id="PS50004"/>
    </source>
</evidence>
<dbReference type="SMART" id="SM00228">
    <property type="entry name" value="PDZ"/>
    <property type="match status" value="2"/>
</dbReference>
<reference evidence="6" key="2">
    <citation type="submission" date="2011-02" db="EMBL/GenBank/DDBJ databases">
        <authorList>
            <person name="MacLean D."/>
        </authorList>
    </citation>
    <scope>NUCLEOTIDE SEQUENCE</scope>
</reference>
<dbReference type="SMART" id="SM00233">
    <property type="entry name" value="PH"/>
    <property type="match status" value="1"/>
</dbReference>
<dbReference type="InterPro" id="IPR001849">
    <property type="entry name" value="PH_domain"/>
</dbReference>
<feature type="compositionally biased region" description="Gly residues" evidence="2">
    <location>
        <begin position="1341"/>
        <end position="1354"/>
    </location>
</feature>
<dbReference type="Gene3D" id="2.30.42.10">
    <property type="match status" value="1"/>
</dbReference>
<feature type="domain" description="PDZ" evidence="5">
    <location>
        <begin position="151"/>
        <end position="226"/>
    </location>
</feature>
<dbReference type="PROSITE" id="PS50106">
    <property type="entry name" value="PDZ"/>
    <property type="match status" value="2"/>
</dbReference>
<dbReference type="PANTHER" id="PTHR12092:SF16">
    <property type="entry name" value="PH DOMAIN-CONTAINING PROTEIN"/>
    <property type="match status" value="1"/>
</dbReference>
<evidence type="ECO:0000313" key="6">
    <source>
        <dbReference type="EMBL" id="CCA25187.1"/>
    </source>
</evidence>
<dbReference type="InterPro" id="IPR000008">
    <property type="entry name" value="C2_dom"/>
</dbReference>
<protein>
    <submittedName>
        <fullName evidence="6">Uncharacterized protein AlNc14C280G10099</fullName>
    </submittedName>
</protein>
<feature type="domain" description="PH" evidence="3">
    <location>
        <begin position="285"/>
        <end position="391"/>
    </location>
</feature>
<name>F0WUV1_9STRA</name>
<evidence type="ECO:0000256" key="1">
    <source>
        <dbReference type="SAM" id="Coils"/>
    </source>
</evidence>
<dbReference type="Gene3D" id="2.60.40.150">
    <property type="entry name" value="C2 domain"/>
    <property type="match status" value="1"/>
</dbReference>
<feature type="region of interest" description="Disordered" evidence="2">
    <location>
        <begin position="1279"/>
        <end position="1357"/>
    </location>
</feature>
<dbReference type="InterPro" id="IPR001478">
    <property type="entry name" value="PDZ"/>
</dbReference>
<feature type="domain" description="PDZ" evidence="5">
    <location>
        <begin position="38"/>
        <end position="120"/>
    </location>
</feature>
<reference evidence="6" key="1">
    <citation type="journal article" date="2011" name="PLoS Biol.">
        <title>Gene gain and loss during evolution of obligate parasitism in the white rust pathogen of Arabidopsis thaliana.</title>
        <authorList>
            <person name="Kemen E."/>
            <person name="Gardiner A."/>
            <person name="Schultz-Larsen T."/>
            <person name="Kemen A.C."/>
            <person name="Balmuth A.L."/>
            <person name="Robert-Seilaniantz A."/>
            <person name="Bailey K."/>
            <person name="Holub E."/>
            <person name="Studholme D.J."/>
            <person name="Maclean D."/>
            <person name="Jones J.D."/>
        </authorList>
    </citation>
    <scope>NUCLEOTIDE SEQUENCE</scope>
</reference>
<feature type="compositionally biased region" description="Polar residues" evidence="2">
    <location>
        <begin position="1288"/>
        <end position="1300"/>
    </location>
</feature>
<dbReference type="GO" id="GO:0005886">
    <property type="term" value="C:plasma membrane"/>
    <property type="evidence" value="ECO:0007669"/>
    <property type="project" value="TreeGrafter"/>
</dbReference>
<dbReference type="GO" id="GO:0030036">
    <property type="term" value="P:actin cytoskeleton organization"/>
    <property type="evidence" value="ECO:0007669"/>
    <property type="project" value="TreeGrafter"/>
</dbReference>
<dbReference type="InterPro" id="IPR037370">
    <property type="entry name" value="Pleckstrin"/>
</dbReference>
<feature type="coiled-coil region" evidence="1">
    <location>
        <begin position="599"/>
        <end position="700"/>
    </location>
</feature>
<dbReference type="Pfam" id="PF00169">
    <property type="entry name" value="PH"/>
    <property type="match status" value="1"/>
</dbReference>
<dbReference type="PANTHER" id="PTHR12092">
    <property type="entry name" value="PLECKSTRIN"/>
    <property type="match status" value="1"/>
</dbReference>
<dbReference type="Pfam" id="PF00168">
    <property type="entry name" value="C2"/>
    <property type="match status" value="1"/>
</dbReference>
<dbReference type="PROSITE" id="PS50004">
    <property type="entry name" value="C2"/>
    <property type="match status" value="1"/>
</dbReference>
<dbReference type="SUPFAM" id="SSF50156">
    <property type="entry name" value="PDZ domain-like"/>
    <property type="match status" value="2"/>
</dbReference>
<dbReference type="SMART" id="SM00239">
    <property type="entry name" value="C2"/>
    <property type="match status" value="1"/>
</dbReference>
<dbReference type="SUPFAM" id="SSF50729">
    <property type="entry name" value="PH domain-like"/>
    <property type="match status" value="1"/>
</dbReference>
<evidence type="ECO:0000256" key="2">
    <source>
        <dbReference type="SAM" id="MobiDB-lite"/>
    </source>
</evidence>
<dbReference type="HOGENOM" id="CLU_270094_0_0_1"/>
<gene>
    <name evidence="6" type="primary">AlNc14C280G10099</name>
    <name evidence="6" type="ORF">ALNC14_113310</name>
</gene>
<dbReference type="CDD" id="cd00030">
    <property type="entry name" value="C2"/>
    <property type="match status" value="1"/>
</dbReference>
<proteinExistence type="predicted"/>
<evidence type="ECO:0000259" key="3">
    <source>
        <dbReference type="PROSITE" id="PS50003"/>
    </source>
</evidence>
<evidence type="ECO:0000259" key="5">
    <source>
        <dbReference type="PROSITE" id="PS50106"/>
    </source>
</evidence>
<keyword evidence="1" id="KW-0175">Coiled coil</keyword>
<sequence>MTWDCPMCNFSQNEDDQSRCVACGAGQKPKSDTSKPYTISIELPAKEKLGVKLMPPKNGVIQHGLSIDNIDNPLLENKVQAGDLIVAIGGKAVHGLGFSDAIDLIRKLPRPLAISFEIDEKRREKAQRDKSDFVIQNDMDTQLTTYAVVFEEGPMGLNLEEAVRYGIDGAVVKALKGQAKTSGMISVGDIVYKVNETDVLCMPYTEVMNVIRNTPTPRTLQFVPKDKLADVQRVNSRHSESFRMRDSNIVKDKLMKSPRIVKDEGNEDADDHKSIARLILDNQAATIKKGRMYKQGRVMRAWKSRYFILSVSKLEYFKNPSATNARGEMSFLSHRCTVRSLPPTQDVVCKSPAVTAKYLLELRVDDRRLVMACTSESDKKGWMDALKLAIDASKTVGRTQADGSPETDSRALLLQHTASIRADATFLDKNTSGRLSQFSYDAFATPVVHITVVSATNLTKAGSTVNAVCEITLGDETFRTSTVKSQRSPVWQQDNSASFEVPNQEMVIEVRVFDEHVFRSTELMATLTIPLKSLPNMEKTNRKYPLAVGNRSSGAFLSLSLEYINKARAFQQDQERQRMADDLGRLSMLRSGDEMTKLQNEAQMAADEATDIAARAEAEALTLLEQARQKAEAAVAAARAEQEQGKAAVEAAIAEAALAKEEAERQAEEARRAQEEAHKLIEANRRIQEHSSQAQQLQGNSIFANYRKMIMDGQSSESVIETMRNDGIDEINITAFFDGINSYDEKIRALQAEVEKLKRNRSTRPREETKTEDMFAHMDISKDQVKLLRRLLKLEKQLQQAGIAVAADIPYEEAKAKIEEISRRMYEIGSSDVTHPDPLIQKQLREEYYKLEQDMEKYNTALMLTDEFAAEEARKDREWEEENEEENVRALIAIRRMMPVDVKQRSEADLQSMETPRGGKLPREVARKYKRTNVLQLLRMDPAEIAKNHPSLLDNFRVTGLTVTERRALHHHLRGIADVWKTQQSDEMTKKKYDWFKSLKETSKTVLNAYNNHVKQYGPPSNHPYATRDDPDIGCPLIGKQCPIKADMAPPYDLDLGFPEGDVYLETTIQKGSPDDSGARALREAQELARAKVSNSRTDTLKKHYKNVRLVAEAKGACEHIDTMLDTIELRQLHLFQARLKHRLQQSETAATIKLELAEFGDLVNEIRLASFKLAERSGMSMKGKRTATSDGSDTRSSIECNLCIVYCDAVLDCFEGILERMDEVKASDKRLRSAIPTLEELLREVQERSQKMLSSLADKGPPVNRRFKNRVEIMKEAKEKNAADSGNVATSSEPSTSTGVGDRPPNPMLAARGRGRGGRGRGDLLSALKGRGGNNDENGDGGQSKGGPPGTGGLFAAIKSRGARGEGEARGGLLAGIQARGRGGRGNDLMAAIAARRKE</sequence>
<dbReference type="InterPro" id="IPR011993">
    <property type="entry name" value="PH-like_dom_sf"/>
</dbReference>
<dbReference type="EMBL" id="FR824325">
    <property type="protein sequence ID" value="CCA25187.1"/>
    <property type="molecule type" value="Genomic_DNA"/>
</dbReference>
<accession>F0WUV1</accession>
<dbReference type="PROSITE" id="PS50003">
    <property type="entry name" value="PH_DOMAIN"/>
    <property type="match status" value="1"/>
</dbReference>
<feature type="domain" description="C2" evidence="4">
    <location>
        <begin position="429"/>
        <end position="544"/>
    </location>
</feature>